<dbReference type="Pfam" id="PF02632">
    <property type="entry name" value="BioY"/>
    <property type="match status" value="1"/>
</dbReference>
<dbReference type="GO" id="GO:0015225">
    <property type="term" value="F:biotin transmembrane transporter activity"/>
    <property type="evidence" value="ECO:0007669"/>
    <property type="project" value="UniProtKB-UniRule"/>
</dbReference>
<comment type="subcellular location">
    <subcellularLocation>
        <location evidence="2">Cell membrane</location>
        <topology evidence="2">Multi-pass membrane protein</topology>
    </subcellularLocation>
</comment>
<feature type="transmembrane region" description="Helical" evidence="3">
    <location>
        <begin position="96"/>
        <end position="117"/>
    </location>
</feature>
<dbReference type="PIRSF" id="PIRSF016661">
    <property type="entry name" value="BioY"/>
    <property type="match status" value="1"/>
</dbReference>
<dbReference type="eggNOG" id="COG1268">
    <property type="taxonomic scope" value="Bacteria"/>
</dbReference>
<evidence type="ECO:0000313" key="5">
    <source>
        <dbReference type="Proteomes" id="UP000016638"/>
    </source>
</evidence>
<proteinExistence type="inferred from homology"/>
<keyword evidence="3" id="KW-1133">Transmembrane helix</keyword>
<keyword evidence="2" id="KW-0813">Transport</keyword>
<keyword evidence="5" id="KW-1185">Reference proteome</keyword>
<dbReference type="InterPro" id="IPR003784">
    <property type="entry name" value="BioY"/>
</dbReference>
<dbReference type="RefSeq" id="WP_021725446.1">
    <property type="nucleotide sequence ID" value="NZ_AWEZ01000020.1"/>
</dbReference>
<comment type="caution">
    <text evidence="4">The sequence shown here is derived from an EMBL/GenBank/DDBJ whole genome shotgun (WGS) entry which is preliminary data.</text>
</comment>
<feature type="transmembrane region" description="Helical" evidence="3">
    <location>
        <begin position="129"/>
        <end position="147"/>
    </location>
</feature>
<sequence>MNTHESNLFSDISLRGARPIIKTVLCVTAAALLLCLSASVEIPLQPVPFTLQVLALGIIAATFDPGEAVASVLVYIAIGALGAPVFSGAMGGLLRLVGPTGGFIVGFVPGVAVGSLVRKLLIRHRMPRPIATFLALGAMMVIIYLLGWGQLALVAHLSPTAAFAAGVAPFVTLDMLKSVIATSVACAIDAATAR</sequence>
<evidence type="ECO:0000256" key="1">
    <source>
        <dbReference type="ARBA" id="ARBA00010692"/>
    </source>
</evidence>
<keyword evidence="3" id="KW-0812">Transmembrane</keyword>
<feature type="transmembrane region" description="Helical" evidence="3">
    <location>
        <begin position="46"/>
        <end position="63"/>
    </location>
</feature>
<dbReference type="EMBL" id="AWEZ01000020">
    <property type="protein sequence ID" value="ERL09818.1"/>
    <property type="molecule type" value="Genomic_DNA"/>
</dbReference>
<dbReference type="Gene3D" id="1.10.1760.20">
    <property type="match status" value="1"/>
</dbReference>
<feature type="transmembrane region" description="Helical" evidence="3">
    <location>
        <begin position="20"/>
        <end position="40"/>
    </location>
</feature>
<dbReference type="PANTHER" id="PTHR34295:SF1">
    <property type="entry name" value="BIOTIN TRANSPORTER BIOY"/>
    <property type="match status" value="1"/>
</dbReference>
<evidence type="ECO:0000256" key="2">
    <source>
        <dbReference type="PIRNR" id="PIRNR016661"/>
    </source>
</evidence>
<keyword evidence="2 3" id="KW-0472">Membrane</keyword>
<reference evidence="4 5" key="1">
    <citation type="submission" date="2013-08" db="EMBL/GenBank/DDBJ databases">
        <authorList>
            <person name="Durkin A.S."/>
            <person name="Haft D.R."/>
            <person name="McCorrison J."/>
            <person name="Torralba M."/>
            <person name="Gillis M."/>
            <person name="Haft D.H."/>
            <person name="Methe B."/>
            <person name="Sutton G."/>
            <person name="Nelson K.E."/>
        </authorList>
    </citation>
    <scope>NUCLEOTIDE SEQUENCE [LARGE SCALE GENOMIC DNA]</scope>
    <source>
        <strain evidence="4 5">F0195</strain>
    </source>
</reference>
<dbReference type="Proteomes" id="UP000016638">
    <property type="component" value="Unassembled WGS sequence"/>
</dbReference>
<dbReference type="AlphaFoldDB" id="U2TUS7"/>
<dbReference type="GO" id="GO:0005886">
    <property type="term" value="C:plasma membrane"/>
    <property type="evidence" value="ECO:0007669"/>
    <property type="project" value="UniProtKB-SubCell"/>
</dbReference>
<protein>
    <recommendedName>
        <fullName evidence="2">Biotin transporter</fullName>
    </recommendedName>
</protein>
<accession>U2TUS7</accession>
<evidence type="ECO:0000313" key="4">
    <source>
        <dbReference type="EMBL" id="ERL09818.1"/>
    </source>
</evidence>
<feature type="transmembrane region" description="Helical" evidence="3">
    <location>
        <begin position="153"/>
        <end position="173"/>
    </location>
</feature>
<name>U2TUS7_9ACTN</name>
<dbReference type="STRING" id="1125712.HMPREF1316_1496"/>
<feature type="transmembrane region" description="Helical" evidence="3">
    <location>
        <begin position="70"/>
        <end position="90"/>
    </location>
</feature>
<organism evidence="4 5">
    <name type="scientific">Olsenella profusa F0195</name>
    <dbReference type="NCBI Taxonomy" id="1125712"/>
    <lineage>
        <taxon>Bacteria</taxon>
        <taxon>Bacillati</taxon>
        <taxon>Actinomycetota</taxon>
        <taxon>Coriobacteriia</taxon>
        <taxon>Coriobacteriales</taxon>
        <taxon>Atopobiaceae</taxon>
        <taxon>Olsenella</taxon>
    </lineage>
</organism>
<gene>
    <name evidence="4" type="ORF">HMPREF1316_1496</name>
</gene>
<keyword evidence="2" id="KW-1003">Cell membrane</keyword>
<comment type="similarity">
    <text evidence="1 2">Belongs to the BioY family.</text>
</comment>
<dbReference type="PANTHER" id="PTHR34295">
    <property type="entry name" value="BIOTIN TRANSPORTER BIOY"/>
    <property type="match status" value="1"/>
</dbReference>
<evidence type="ECO:0000256" key="3">
    <source>
        <dbReference type="SAM" id="Phobius"/>
    </source>
</evidence>
<dbReference type="PATRIC" id="fig|1125712.3.peg.558"/>